<accession>A0A2K3QDW1</accession>
<gene>
    <name evidence="1" type="ORF">TCAP_04339</name>
</gene>
<evidence type="ECO:0000313" key="2">
    <source>
        <dbReference type="Proteomes" id="UP000236621"/>
    </source>
</evidence>
<evidence type="ECO:0000313" key="1">
    <source>
        <dbReference type="EMBL" id="PNY25719.1"/>
    </source>
</evidence>
<dbReference type="EMBL" id="NRSZ01000683">
    <property type="protein sequence ID" value="PNY25719.1"/>
    <property type="molecule type" value="Genomic_DNA"/>
</dbReference>
<feature type="non-terminal residue" evidence="1">
    <location>
        <position position="165"/>
    </location>
</feature>
<reference evidence="1 2" key="1">
    <citation type="submission" date="2017-08" db="EMBL/GenBank/DDBJ databases">
        <title>Harnessing the power of phylogenomics to disentangle the directionality and signatures of interkingdom host jumping in the parasitic fungal genus Tolypocladium.</title>
        <authorList>
            <person name="Quandt C.A."/>
            <person name="Patterson W."/>
            <person name="Spatafora J.W."/>
        </authorList>
    </citation>
    <scope>NUCLEOTIDE SEQUENCE [LARGE SCALE GENOMIC DNA]</scope>
    <source>
        <strain evidence="1 2">CBS 113982</strain>
    </source>
</reference>
<name>A0A2K3QDW1_9HYPO</name>
<keyword evidence="2" id="KW-1185">Reference proteome</keyword>
<dbReference type="Proteomes" id="UP000236621">
    <property type="component" value="Unassembled WGS sequence"/>
</dbReference>
<sequence>MRYNAFAFQLYRVRVRRAAARRPLIEVEALINNGWLVFRWVLLPSRAWREEKRQLEIRRCWRLPDAVVGGSLVVEAQLGPDEGGDPFPLVGLWRSGSGQGAVLAAVVASARGDGAGVGGHAGAAGAEDVGEDRLGVLAVEAAGGGDAAAGVEGLGGGRRRHFGCG</sequence>
<proteinExistence type="predicted"/>
<protein>
    <submittedName>
        <fullName evidence="1">Uncharacterized protein</fullName>
    </submittedName>
</protein>
<comment type="caution">
    <text evidence="1">The sequence shown here is derived from an EMBL/GenBank/DDBJ whole genome shotgun (WGS) entry which is preliminary data.</text>
</comment>
<organism evidence="1 2">
    <name type="scientific">Tolypocladium capitatum</name>
    <dbReference type="NCBI Taxonomy" id="45235"/>
    <lineage>
        <taxon>Eukaryota</taxon>
        <taxon>Fungi</taxon>
        <taxon>Dikarya</taxon>
        <taxon>Ascomycota</taxon>
        <taxon>Pezizomycotina</taxon>
        <taxon>Sordariomycetes</taxon>
        <taxon>Hypocreomycetidae</taxon>
        <taxon>Hypocreales</taxon>
        <taxon>Ophiocordycipitaceae</taxon>
        <taxon>Tolypocladium</taxon>
    </lineage>
</organism>
<dbReference type="AlphaFoldDB" id="A0A2K3QDW1"/>